<dbReference type="Pfam" id="PF03354">
    <property type="entry name" value="TerL_ATPase"/>
    <property type="match status" value="1"/>
</dbReference>
<dbReference type="InterPro" id="IPR005021">
    <property type="entry name" value="Terminase_largesu-like"/>
</dbReference>
<name>A0A5C5XNF2_9PLAN</name>
<feature type="domain" description="Terminase large subunit-like ATPase" evidence="1">
    <location>
        <begin position="33"/>
        <end position="199"/>
    </location>
</feature>
<dbReference type="AlphaFoldDB" id="A0A5C5XNF2"/>
<dbReference type="Gene3D" id="3.40.50.300">
    <property type="entry name" value="P-loop containing nucleotide triphosphate hydrolases"/>
    <property type="match status" value="1"/>
</dbReference>
<dbReference type="Pfam" id="PF20441">
    <property type="entry name" value="TerL_nuclease"/>
    <property type="match status" value="1"/>
</dbReference>
<sequence>MGKINEATRAIEFIERLKLVDDYYGEPCKLRPWQKKIIRGIFAKDTKKAFLLLPRKHAKTWLCAALSIVFLFTKSHWQIVCAASAEHQIKTLYRYVKTIIEQDEYLLKNVTILPSKGKITCKLTGSELICVGSGGKSIHSLSPNLVILDELHAWTTKKHQETYEALTTGSGARKERFVISISTQTTDQNSICADEFKYACDVQKGIIENKYYKTFLHYADVEDDWTDEKVWKKACPALGDWIDFAYYREEFEFAKKIPSRERSFKTYFLNMPFSNNQAWCNLPLYQSTLVDRIEFPDDIPVVLGADVAPVHDLSAVVACAKVDGIYRFKSWLWCSDQSIFERSKFEGVPYDIWAERGFIKATCGNSTNFDVIKDDIIEISKQLNVVQLAADKAHFFQLGSQLESEGIPVAWYTQSFLRMSPPMRRFEKLLLDQSLQIENNPVLTYCMSNVIAEENSYGDIRPSNKLRNRSEKIDGATALLIALGTQMILETEGFEQDTEPEFSVPIFF</sequence>
<accession>A0A5C5XNF2</accession>
<proteinExistence type="predicted"/>
<dbReference type="Proteomes" id="UP000316095">
    <property type="component" value="Unassembled WGS sequence"/>
</dbReference>
<dbReference type="InterPro" id="IPR027417">
    <property type="entry name" value="P-loop_NTPase"/>
</dbReference>
<organism evidence="3 4">
    <name type="scientific">Rubinisphaera italica</name>
    <dbReference type="NCBI Taxonomy" id="2527969"/>
    <lineage>
        <taxon>Bacteria</taxon>
        <taxon>Pseudomonadati</taxon>
        <taxon>Planctomycetota</taxon>
        <taxon>Planctomycetia</taxon>
        <taxon>Planctomycetales</taxon>
        <taxon>Planctomycetaceae</taxon>
        <taxon>Rubinisphaera</taxon>
    </lineage>
</organism>
<dbReference type="InterPro" id="IPR046462">
    <property type="entry name" value="TerL_nuclease"/>
</dbReference>
<evidence type="ECO:0000259" key="2">
    <source>
        <dbReference type="Pfam" id="PF20441"/>
    </source>
</evidence>
<evidence type="ECO:0000259" key="1">
    <source>
        <dbReference type="Pfam" id="PF03354"/>
    </source>
</evidence>
<reference evidence="3 4" key="1">
    <citation type="submission" date="2019-02" db="EMBL/GenBank/DDBJ databases">
        <title>Deep-cultivation of Planctomycetes and their phenomic and genomic characterization uncovers novel biology.</title>
        <authorList>
            <person name="Wiegand S."/>
            <person name="Jogler M."/>
            <person name="Boedeker C."/>
            <person name="Pinto D."/>
            <person name="Vollmers J."/>
            <person name="Rivas-Marin E."/>
            <person name="Kohn T."/>
            <person name="Peeters S.H."/>
            <person name="Heuer A."/>
            <person name="Rast P."/>
            <person name="Oberbeckmann S."/>
            <person name="Bunk B."/>
            <person name="Jeske O."/>
            <person name="Meyerdierks A."/>
            <person name="Storesund J.E."/>
            <person name="Kallscheuer N."/>
            <person name="Luecker S."/>
            <person name="Lage O.M."/>
            <person name="Pohl T."/>
            <person name="Merkel B.J."/>
            <person name="Hornburger P."/>
            <person name="Mueller R.-W."/>
            <person name="Bruemmer F."/>
            <person name="Labrenz M."/>
            <person name="Spormann A.M."/>
            <person name="Op Den Camp H."/>
            <person name="Overmann J."/>
            <person name="Amann R."/>
            <person name="Jetten M.S.M."/>
            <person name="Mascher T."/>
            <person name="Medema M.H."/>
            <person name="Devos D.P."/>
            <person name="Kaster A.-K."/>
            <person name="Ovreas L."/>
            <person name="Rohde M."/>
            <person name="Galperin M.Y."/>
            <person name="Jogler C."/>
        </authorList>
    </citation>
    <scope>NUCLEOTIDE SEQUENCE [LARGE SCALE GENOMIC DNA]</scope>
    <source>
        <strain evidence="3 4">Pan54</strain>
    </source>
</reference>
<comment type="caution">
    <text evidence="3">The sequence shown here is derived from an EMBL/GenBank/DDBJ whole genome shotgun (WGS) entry which is preliminary data.</text>
</comment>
<keyword evidence="4" id="KW-1185">Reference proteome</keyword>
<dbReference type="OrthoDB" id="9760250at2"/>
<gene>
    <name evidence="3" type="ORF">Pan54_50090</name>
</gene>
<dbReference type="EMBL" id="SJPG01000001">
    <property type="protein sequence ID" value="TWT64248.1"/>
    <property type="molecule type" value="Genomic_DNA"/>
</dbReference>
<protein>
    <submittedName>
        <fullName evidence="3">Phage Terminase</fullName>
    </submittedName>
</protein>
<dbReference type="InterPro" id="IPR046461">
    <property type="entry name" value="TerL_ATPase"/>
</dbReference>
<dbReference type="RefSeq" id="WP_146505974.1">
    <property type="nucleotide sequence ID" value="NZ_SJPG01000001.1"/>
</dbReference>
<feature type="domain" description="Terminase large subunit-like endonuclease" evidence="2">
    <location>
        <begin position="211"/>
        <end position="485"/>
    </location>
</feature>
<evidence type="ECO:0000313" key="3">
    <source>
        <dbReference type="EMBL" id="TWT64248.1"/>
    </source>
</evidence>
<evidence type="ECO:0000313" key="4">
    <source>
        <dbReference type="Proteomes" id="UP000316095"/>
    </source>
</evidence>
<dbReference type="GO" id="GO:0004519">
    <property type="term" value="F:endonuclease activity"/>
    <property type="evidence" value="ECO:0007669"/>
    <property type="project" value="InterPro"/>
</dbReference>
<dbReference type="PANTHER" id="PTHR41287:SF1">
    <property type="entry name" value="PROTEIN YMFN"/>
    <property type="match status" value="1"/>
</dbReference>
<dbReference type="PANTHER" id="PTHR41287">
    <property type="match status" value="1"/>
</dbReference>